<gene>
    <name evidence="1" type="ORF">LCGC14_0410060</name>
</gene>
<name>A0A0F9TC28_9ZZZZ</name>
<dbReference type="EMBL" id="LAZR01000361">
    <property type="protein sequence ID" value="KKN72502.1"/>
    <property type="molecule type" value="Genomic_DNA"/>
</dbReference>
<sequence length="85" mass="8873">MASNEHGIVVVATTSKHETYAINGTMVTVKDALKKFFGSVNPFTNNELSLDGHIISKDTTDAQLRAGDVILAIGTRLASGGVKGA</sequence>
<comment type="caution">
    <text evidence="1">The sequence shown here is derived from an EMBL/GenBank/DDBJ whole genome shotgun (WGS) entry which is preliminary data.</text>
</comment>
<reference evidence="1" key="1">
    <citation type="journal article" date="2015" name="Nature">
        <title>Complex archaea that bridge the gap between prokaryotes and eukaryotes.</title>
        <authorList>
            <person name="Spang A."/>
            <person name="Saw J.H."/>
            <person name="Jorgensen S.L."/>
            <person name="Zaremba-Niedzwiedzka K."/>
            <person name="Martijn J."/>
            <person name="Lind A.E."/>
            <person name="van Eijk R."/>
            <person name="Schleper C."/>
            <person name="Guy L."/>
            <person name="Ettema T.J."/>
        </authorList>
    </citation>
    <scope>NUCLEOTIDE SEQUENCE</scope>
</reference>
<organism evidence="1">
    <name type="scientific">marine sediment metagenome</name>
    <dbReference type="NCBI Taxonomy" id="412755"/>
    <lineage>
        <taxon>unclassified sequences</taxon>
        <taxon>metagenomes</taxon>
        <taxon>ecological metagenomes</taxon>
    </lineage>
</organism>
<proteinExistence type="predicted"/>
<dbReference type="AlphaFoldDB" id="A0A0F9TC28"/>
<accession>A0A0F9TC28</accession>
<protein>
    <submittedName>
        <fullName evidence="1">Uncharacterized protein</fullName>
    </submittedName>
</protein>
<evidence type="ECO:0000313" key="1">
    <source>
        <dbReference type="EMBL" id="KKN72502.1"/>
    </source>
</evidence>